<proteinExistence type="predicted"/>
<accession>A0A7W9WLY4</accession>
<dbReference type="InterPro" id="IPR005114">
    <property type="entry name" value="Helicase_assoc"/>
</dbReference>
<feature type="domain" description="Helicase-associated" evidence="1">
    <location>
        <begin position="52"/>
        <end position="122"/>
    </location>
</feature>
<organism evidence="2 3">
    <name type="scientific">Streptomyces paradoxus</name>
    <dbReference type="NCBI Taxonomy" id="66375"/>
    <lineage>
        <taxon>Bacteria</taxon>
        <taxon>Bacillati</taxon>
        <taxon>Actinomycetota</taxon>
        <taxon>Actinomycetes</taxon>
        <taxon>Kitasatosporales</taxon>
        <taxon>Streptomycetaceae</taxon>
        <taxon>Streptomyces</taxon>
    </lineage>
</organism>
<evidence type="ECO:0000313" key="2">
    <source>
        <dbReference type="EMBL" id="MBB6081125.1"/>
    </source>
</evidence>
<dbReference type="RefSeq" id="WP_313675627.1">
    <property type="nucleotide sequence ID" value="NZ_BAAARS010000020.1"/>
</dbReference>
<protein>
    <recommendedName>
        <fullName evidence="1">Helicase-associated domain-containing protein</fullName>
    </recommendedName>
</protein>
<name>A0A7W9WLY4_9ACTN</name>
<dbReference type="AlphaFoldDB" id="A0A7W9WLY4"/>
<dbReference type="Gene3D" id="6.10.140.530">
    <property type="match status" value="2"/>
</dbReference>
<sequence length="213" mass="23296">MPEDTGGEDGQEQDLVPTVGVAAAGVLRFSEERDPTVLTQFVRLRVIDPEGAYWRRGIEAATRWLRETGSSELRVPYTFVCPEDWDSSAGHPLGVWVADQRRYYAAGTLDAKRVTALENLGMVWSVHTSAWDAGLAVARDYATVHGHCLPGAAVAWDGFPLGTWMMNMRAAARKASENAARRANGETDISYAGELSEARMEALSEIDPGWAPE</sequence>
<gene>
    <name evidence="2" type="ORF">HNR57_007076</name>
</gene>
<dbReference type="Pfam" id="PF03457">
    <property type="entry name" value="HA"/>
    <property type="match status" value="2"/>
</dbReference>
<dbReference type="Proteomes" id="UP000591537">
    <property type="component" value="Unassembled WGS sequence"/>
</dbReference>
<dbReference type="PANTHER" id="PTHR33418:SF1">
    <property type="entry name" value="HELICASE-ASSOCIATED DOMAIN-CONTAINING PROTEIN"/>
    <property type="match status" value="1"/>
</dbReference>
<evidence type="ECO:0000313" key="3">
    <source>
        <dbReference type="Proteomes" id="UP000591537"/>
    </source>
</evidence>
<evidence type="ECO:0000259" key="1">
    <source>
        <dbReference type="Pfam" id="PF03457"/>
    </source>
</evidence>
<keyword evidence="3" id="KW-1185">Reference proteome</keyword>
<dbReference type="EMBL" id="JACHGV010000016">
    <property type="protein sequence ID" value="MBB6081125.1"/>
    <property type="molecule type" value="Genomic_DNA"/>
</dbReference>
<comment type="caution">
    <text evidence="2">The sequence shown here is derived from an EMBL/GenBank/DDBJ whole genome shotgun (WGS) entry which is preliminary data.</text>
</comment>
<reference evidence="2 3" key="1">
    <citation type="submission" date="2020-08" db="EMBL/GenBank/DDBJ databases">
        <title>Genomic Encyclopedia of Type Strains, Phase IV (KMG-IV): sequencing the most valuable type-strain genomes for metagenomic binning, comparative biology and taxonomic classification.</title>
        <authorList>
            <person name="Goeker M."/>
        </authorList>
    </citation>
    <scope>NUCLEOTIDE SEQUENCE [LARGE SCALE GENOMIC DNA]</scope>
    <source>
        <strain evidence="2 3">DSM 43350</strain>
    </source>
</reference>
<dbReference type="PANTHER" id="PTHR33418">
    <property type="entry name" value="HELICASE-ASSOCIATED"/>
    <property type="match status" value="1"/>
</dbReference>
<feature type="domain" description="Helicase-associated" evidence="1">
    <location>
        <begin position="128"/>
        <end position="207"/>
    </location>
</feature>